<dbReference type="Proteomes" id="UP000027341">
    <property type="component" value="Unassembled WGS sequence"/>
</dbReference>
<dbReference type="AlphaFoldDB" id="A0A066ZML3"/>
<sequence length="1093" mass="116140">MNNRFRKKFAVFSLFLWSFNALAPAYADVFQDAQNLGYSKNSKPGSGSLSNVPGYDPNTNYNSTGDQYFTNGKTGVDSLTKIYDAGTATKTQAQAGCTPGDKNCQAIKYLGDRNGAYQSNPYTGTAKTMAAGVSSDPESVLGMGVPGQNAGNVCVESTTQLPSTTESKTCLESQFKSMNIFSKIPTTTGTNYTSPVCLDPSYTISGDLSTCSKQVYSCPDGGTLNGTTCTQTTDKITVYSGAVDCSQVPSVGYSRNSQDHVNISLSCQSGQMRVTSDAYGDWGGLFRNGVAYHPIGATLNNYPLSPLAPSWGGDWRNVGTFVSGGCSNGICTYTYMAGWSNYAWLKDAAAQSPGTVCPTYSRGRCWSGYFSPNPNPVNGATYSTPIMDCNKFGCHPVGSNTTYYPPMNNAGTIYSQTVNFADPRQPSLACPSGYADQSGTCTKTYPATLTTTTTTPGCLGGAVYSAGQLVQDPPVYTSGTQSGGSYTCASTTYSCPAGMYQNGYMCQDDSSATFTTNPACVNLGYDTSTQTEAYYCSEKKLDECTNIDPACTLTASNCVYKDTVPGSPTEGQCLATEKTYSCPVPGKTITTQSCNYQPMCYNGNCYNPPGTNCTGKVVTQNKTVTKTCYGQRAQQIHQCSLVVTKDPATGQVTSVAPGADCDQWKNDASCMQIIPKPDANGNYSDLTAYSCLSTETNDCSSIQSDTSCQSTPNKSCVKYENLDQVSNPTNGRCITEKIDYSCTDTFQAPGDECTTDLSKTLVSLEAGREAGNYLDPTTMKMFKGEQDRCDRRSAGFWGSGLGSKSCCNIDAPDPQTNNDVMTSQIGNLVKQFVDYGVQKGSAYMYDFMMNSQAYADSVMNLWQAGVISDETAINSLQGAGTASTWDNVNFTPTISYAGIGITYAGTGAATASAGAVVNGGATATSTFGLGGGFQLSFSPVGFYLYAAIALYSAYQQQLACDEEDYRTATKSKGGLCYATHSFCADEDCGIFGCICRKYRTSKCCYNSKLAKIINQQGKAQLGITGSADDCSGFTTAQLNNLDWSKIDMTEFVSDMLKQAQNGVPSASDIQAVTNNIKGQVGTSGVTRAHNYTP</sequence>
<keyword evidence="2" id="KW-0732">Signal</keyword>
<reference evidence="3 4" key="1">
    <citation type="submission" date="2014-04" db="EMBL/GenBank/DDBJ databases">
        <title>Draft genome sequence of Hydrogenovibrio marinus MH-110, a model organism for aerobic H2 metabolism.</title>
        <authorList>
            <person name="Cha H.J."/>
            <person name="Jo B.H."/>
            <person name="Hwang B.H."/>
        </authorList>
    </citation>
    <scope>NUCLEOTIDE SEQUENCE [LARGE SCALE GENOMIC DNA]</scope>
    <source>
        <strain evidence="3 4">MH-110</strain>
    </source>
</reference>
<dbReference type="EMBL" id="JMIU01000002">
    <property type="protein sequence ID" value="KDN94717.1"/>
    <property type="molecule type" value="Genomic_DNA"/>
</dbReference>
<name>A0A066ZML3_HYDMR</name>
<dbReference type="Pfam" id="PF06986">
    <property type="entry name" value="F_T4SS_TraN"/>
    <property type="match status" value="2"/>
</dbReference>
<evidence type="ECO:0008006" key="5">
    <source>
        <dbReference type="Google" id="ProtNLM"/>
    </source>
</evidence>
<keyword evidence="4" id="KW-1185">Reference proteome</keyword>
<accession>A0A066ZML3</accession>
<dbReference type="STRING" id="28885.EI16_12535"/>
<feature type="signal peptide" evidence="2">
    <location>
        <begin position="1"/>
        <end position="23"/>
    </location>
</feature>
<evidence type="ECO:0000313" key="3">
    <source>
        <dbReference type="EMBL" id="KDN94717.1"/>
    </source>
</evidence>
<evidence type="ECO:0000256" key="2">
    <source>
        <dbReference type="SAM" id="SignalP"/>
    </source>
</evidence>
<protein>
    <recommendedName>
        <fullName evidence="5">Conjugal transfer protein TraN</fullName>
    </recommendedName>
</protein>
<feature type="region of interest" description="Disordered" evidence="1">
    <location>
        <begin position="40"/>
        <end position="66"/>
    </location>
</feature>
<comment type="caution">
    <text evidence="3">The sequence shown here is derived from an EMBL/GenBank/DDBJ whole genome shotgun (WGS) entry which is preliminary data.</text>
</comment>
<evidence type="ECO:0000256" key="1">
    <source>
        <dbReference type="SAM" id="MobiDB-lite"/>
    </source>
</evidence>
<evidence type="ECO:0000313" key="4">
    <source>
        <dbReference type="Proteomes" id="UP000027341"/>
    </source>
</evidence>
<gene>
    <name evidence="3" type="ORF">EI16_12535</name>
</gene>
<organism evidence="3 4">
    <name type="scientific">Hydrogenovibrio marinus</name>
    <dbReference type="NCBI Taxonomy" id="28885"/>
    <lineage>
        <taxon>Bacteria</taxon>
        <taxon>Pseudomonadati</taxon>
        <taxon>Pseudomonadota</taxon>
        <taxon>Gammaproteobacteria</taxon>
        <taxon>Thiotrichales</taxon>
        <taxon>Piscirickettsiaceae</taxon>
        <taxon>Hydrogenovibrio</taxon>
    </lineage>
</organism>
<proteinExistence type="predicted"/>
<feature type="chain" id="PRO_5001636735" description="Conjugal transfer protein TraN" evidence="2">
    <location>
        <begin position="24"/>
        <end position="1093"/>
    </location>
</feature>
<dbReference type="InterPro" id="IPR014121">
    <property type="entry name" value="TraN_Ftype"/>
</dbReference>
<dbReference type="RefSeq" id="WP_029913441.1">
    <property type="nucleotide sequence ID" value="NZ_JMIU01000002.1"/>
</dbReference>